<reference evidence="1 2" key="1">
    <citation type="journal article" date="2013" name="Genome Announc.">
        <title>Draft Genome Sequence of Arcticibacter svalbardensis Strain MN12-7T, a Member of the Family Sphingobacteriaceae Isolated from an Arctic Soil Sample.</title>
        <authorList>
            <person name="Shivaji S."/>
            <person name="Ara S."/>
            <person name="Prasad S."/>
            <person name="Manasa B.P."/>
            <person name="Begum Z."/>
            <person name="Singh A."/>
            <person name="Kumar Pinnaka A."/>
        </authorList>
    </citation>
    <scope>NUCLEOTIDE SEQUENCE [LARGE SCALE GENOMIC DNA]</scope>
    <source>
        <strain evidence="1 2">MN12-7</strain>
    </source>
</reference>
<dbReference type="InterPro" id="IPR046233">
    <property type="entry name" value="DUF6266"/>
</dbReference>
<evidence type="ECO:0000313" key="1">
    <source>
        <dbReference type="EMBL" id="EOR94225.1"/>
    </source>
</evidence>
<dbReference type="STRING" id="1150600.ADIARSV_2641"/>
<accession>R9GRR9</accession>
<keyword evidence="2" id="KW-1185">Reference proteome</keyword>
<dbReference type="AlphaFoldDB" id="R9GRR9"/>
<protein>
    <submittedName>
        <fullName evidence="1">Uncharacterized protein</fullName>
    </submittedName>
</protein>
<name>R9GRR9_9SPHI</name>
<dbReference type="EMBL" id="AQPN01000095">
    <property type="protein sequence ID" value="EOR94225.1"/>
    <property type="molecule type" value="Genomic_DNA"/>
</dbReference>
<gene>
    <name evidence="1" type="ORF">ADIARSV_2641</name>
</gene>
<dbReference type="Pfam" id="PF19781">
    <property type="entry name" value="DUF6266"/>
    <property type="match status" value="1"/>
</dbReference>
<sequence>MLPFDDVLGKMIRGGIDGAYPDLQINHGAVQISGGKLDGPLNLTFEMAGDEAVLTREISPQISRTSSPDDILHFVLVNDAKESTMVFEQKALRGDLSLRLALPAKFWKDELHGFFFFVNHNGKDASATTYRNYVQ</sequence>
<evidence type="ECO:0000313" key="2">
    <source>
        <dbReference type="Proteomes" id="UP000014174"/>
    </source>
</evidence>
<organism evidence="1 2">
    <name type="scientific">Arcticibacter svalbardensis MN12-7</name>
    <dbReference type="NCBI Taxonomy" id="1150600"/>
    <lineage>
        <taxon>Bacteria</taxon>
        <taxon>Pseudomonadati</taxon>
        <taxon>Bacteroidota</taxon>
        <taxon>Sphingobacteriia</taxon>
        <taxon>Sphingobacteriales</taxon>
        <taxon>Sphingobacteriaceae</taxon>
        <taxon>Arcticibacter</taxon>
    </lineage>
</organism>
<comment type="caution">
    <text evidence="1">The sequence shown here is derived from an EMBL/GenBank/DDBJ whole genome shotgun (WGS) entry which is preliminary data.</text>
</comment>
<dbReference type="Proteomes" id="UP000014174">
    <property type="component" value="Unassembled WGS sequence"/>
</dbReference>
<proteinExistence type="predicted"/>